<gene>
    <name evidence="1" type="ORF">SGRAN_0473</name>
</gene>
<keyword evidence="2" id="KW-1185">Reference proteome</keyword>
<dbReference type="KEGG" id="sgi:SGRAN_0473"/>
<sequence length="198" mass="22147">MIGRSRSNDAHIYGGDADIARSYAVNGLNQYVSTSSGAAFCCNGNGNLTADETNVFLYDIENRLVEGGRRRAAMATARRSFTHGRAARVAALRPVKAPLRDDGASGLVRYEHDGGELVAEYDGVGTILRRYTHGVSRGDPVAWFEGAAMTSVAQRMLLTDHQEHYRGGRRERDDAGEISRYHEWRRRRRCYNSWFRSS</sequence>
<organism evidence="1 2">
    <name type="scientific">Sphingopyxis granuli</name>
    <dbReference type="NCBI Taxonomy" id="267128"/>
    <lineage>
        <taxon>Bacteria</taxon>
        <taxon>Pseudomonadati</taxon>
        <taxon>Pseudomonadota</taxon>
        <taxon>Alphaproteobacteria</taxon>
        <taxon>Sphingomonadales</taxon>
        <taxon>Sphingomonadaceae</taxon>
        <taxon>Sphingopyxis</taxon>
    </lineage>
</organism>
<dbReference type="AlphaFoldDB" id="A0AA86GH83"/>
<proteinExistence type="predicted"/>
<accession>A0AA86GH83</accession>
<name>A0AA86GH83_9SPHN</name>
<dbReference type="Proteomes" id="UP000058599">
    <property type="component" value="Chromosome"/>
</dbReference>
<dbReference type="RefSeq" id="WP_067180476.1">
    <property type="nucleotide sequence ID" value="NZ_CP012199.1"/>
</dbReference>
<dbReference type="EMBL" id="CP012199">
    <property type="protein sequence ID" value="AMG72869.1"/>
    <property type="molecule type" value="Genomic_DNA"/>
</dbReference>
<evidence type="ECO:0000313" key="2">
    <source>
        <dbReference type="Proteomes" id="UP000058599"/>
    </source>
</evidence>
<reference evidence="1 2" key="1">
    <citation type="journal article" date="2016" name="BMC Genomics">
        <title>Genomic analysis of the nitrate-respiring Sphingopyxis granuli (formerly Sphingomonas macrogoltabida) strain TFA.</title>
        <authorList>
            <person name="Garcia-Romero I."/>
            <person name="Perez-Pulido A.J."/>
            <person name="Gonzalez-Flores Y.E."/>
            <person name="Reyes-Ramirez F."/>
            <person name="Santero E."/>
            <person name="Floriano B."/>
        </authorList>
    </citation>
    <scope>NUCLEOTIDE SEQUENCE [LARGE SCALE GENOMIC DNA]</scope>
    <source>
        <strain evidence="1 2">TFA</strain>
    </source>
</reference>
<evidence type="ECO:0000313" key="1">
    <source>
        <dbReference type="EMBL" id="AMG72869.1"/>
    </source>
</evidence>
<protein>
    <submittedName>
        <fullName evidence="1">Uncharacterized protein</fullName>
    </submittedName>
</protein>